<evidence type="ECO:0000256" key="1">
    <source>
        <dbReference type="ARBA" id="ARBA00008998"/>
    </source>
</evidence>
<feature type="region of interest" description="Disordered" evidence="2">
    <location>
        <begin position="164"/>
        <end position="186"/>
    </location>
</feature>
<evidence type="ECO:0000313" key="5">
    <source>
        <dbReference type="Proteomes" id="UP000717585"/>
    </source>
</evidence>
<evidence type="ECO:0000259" key="3">
    <source>
        <dbReference type="Pfam" id="PF05670"/>
    </source>
</evidence>
<dbReference type="EMBL" id="JAHDYR010000062">
    <property type="protein sequence ID" value="KAG9391120.1"/>
    <property type="molecule type" value="Genomic_DNA"/>
</dbReference>
<gene>
    <name evidence="4" type="ORF">J8273_7394</name>
</gene>
<dbReference type="OrthoDB" id="200398at2759"/>
<reference evidence="4" key="1">
    <citation type="submission" date="2021-05" db="EMBL/GenBank/DDBJ databases">
        <title>A free-living protist that lacks canonical eukaryotic 1 DNA replication and segregation systems.</title>
        <authorList>
            <person name="Salas-Leiva D.E."/>
            <person name="Tromer E.C."/>
            <person name="Curtis B.A."/>
            <person name="Jerlstrom-Hultqvist J."/>
            <person name="Kolisko M."/>
            <person name="Yi Z."/>
            <person name="Salas-Leiva J.S."/>
            <person name="Gallot-Lavallee L."/>
            <person name="Kops G.J.P.L."/>
            <person name="Archibald J.M."/>
            <person name="Simpson A.G.B."/>
            <person name="Roger A.J."/>
        </authorList>
    </citation>
    <scope>NUCLEOTIDE SEQUENCE</scope>
    <source>
        <strain evidence="4">BICM</strain>
    </source>
</reference>
<comment type="similarity">
    <text evidence="1">Belongs to the CCDC25 family.</text>
</comment>
<dbReference type="PANTHER" id="PTHR13049:SF2">
    <property type="entry name" value="COILED-COIL DOMAIN-CONTAINING PROTEIN 25"/>
    <property type="match status" value="1"/>
</dbReference>
<keyword evidence="5" id="KW-1185">Reference proteome</keyword>
<dbReference type="InterPro" id="IPR039730">
    <property type="entry name" value="Jlp2/Ccd25"/>
</dbReference>
<protein>
    <recommendedName>
        <fullName evidence="3">NFACT RNA-binding domain-containing protein</fullName>
    </recommendedName>
</protein>
<accession>A0A8J6E7V4</accession>
<evidence type="ECO:0000313" key="4">
    <source>
        <dbReference type="EMBL" id="KAG9391120.1"/>
    </source>
</evidence>
<dbReference type="AlphaFoldDB" id="A0A8J6E7V4"/>
<dbReference type="PANTHER" id="PTHR13049">
    <property type="entry name" value="DUF814-RELATED"/>
    <property type="match status" value="1"/>
</dbReference>
<organism evidence="4 5">
    <name type="scientific">Carpediemonas membranifera</name>
    <dbReference type="NCBI Taxonomy" id="201153"/>
    <lineage>
        <taxon>Eukaryota</taxon>
        <taxon>Metamonada</taxon>
        <taxon>Carpediemonas-like organisms</taxon>
        <taxon>Carpediemonas</taxon>
    </lineage>
</organism>
<proteinExistence type="inferred from homology"/>
<dbReference type="Proteomes" id="UP000717585">
    <property type="component" value="Unassembled WGS sequence"/>
</dbReference>
<dbReference type="InterPro" id="IPR008532">
    <property type="entry name" value="NFACT_RNA-bd"/>
</dbReference>
<name>A0A8J6E7V4_9EUKA</name>
<dbReference type="Pfam" id="PF05670">
    <property type="entry name" value="NFACT-R_1"/>
    <property type="match status" value="1"/>
</dbReference>
<sequence>MVFFFTCASHPEWEIYMGRDKFENEDLIKYGWEEDLWFHVDNYSSAHVYLRMHEHVTGSTIDQVPPEVMGACCQLVKANSIQGCKLNDIAIVITPWSNLKKTGDMMVGQVGFHDDRLVKKVRVKKTVKKIVKAVEDTRREEYPDLAKLRQDHDREMRGILKAEVKAQRDAERTERRRQELEAKAERDRQMAVLDEFDSLAPNNMDNETLEDDFW</sequence>
<evidence type="ECO:0000256" key="2">
    <source>
        <dbReference type="SAM" id="MobiDB-lite"/>
    </source>
</evidence>
<comment type="caution">
    <text evidence="4">The sequence shown here is derived from an EMBL/GenBank/DDBJ whole genome shotgun (WGS) entry which is preliminary data.</text>
</comment>
<feature type="domain" description="NFACT RNA-binding" evidence="3">
    <location>
        <begin position="1"/>
        <end position="114"/>
    </location>
</feature>